<evidence type="ECO:0000256" key="3">
    <source>
        <dbReference type="SAM" id="SignalP"/>
    </source>
</evidence>
<evidence type="ECO:0000313" key="8">
    <source>
        <dbReference type="Proteomes" id="UP001592582"/>
    </source>
</evidence>
<feature type="chain" id="PRO_5045033019" evidence="3">
    <location>
        <begin position="23"/>
        <end position="369"/>
    </location>
</feature>
<accession>A0ABV6VMB0</accession>
<evidence type="ECO:0000256" key="1">
    <source>
        <dbReference type="ARBA" id="ARBA00004196"/>
    </source>
</evidence>
<dbReference type="SUPFAM" id="SSF53822">
    <property type="entry name" value="Periplasmic binding protein-like I"/>
    <property type="match status" value="1"/>
</dbReference>
<gene>
    <name evidence="6" type="ORF">ACEZDB_29325</name>
    <name evidence="5" type="ORF">ACEZDG_37075</name>
</gene>
<dbReference type="InterPro" id="IPR050555">
    <property type="entry name" value="Bact_Solute-Bind_Prot2"/>
</dbReference>
<comment type="subcellular location">
    <subcellularLocation>
        <location evidence="1">Cell envelope</location>
    </subcellularLocation>
</comment>
<reference evidence="7 8" key="1">
    <citation type="submission" date="2024-09" db="EMBL/GenBank/DDBJ databases">
        <authorList>
            <person name="Lee S.D."/>
        </authorList>
    </citation>
    <scope>NUCLEOTIDE SEQUENCE [LARGE SCALE GENOMIC DNA]</scope>
    <source>
        <strain evidence="5 8">N1-1</strain>
        <strain evidence="6 7">N1-3</strain>
    </source>
</reference>
<dbReference type="Proteomes" id="UP001592530">
    <property type="component" value="Unassembled WGS sequence"/>
</dbReference>
<dbReference type="InterPro" id="IPR025997">
    <property type="entry name" value="SBP_2_dom"/>
</dbReference>
<keyword evidence="8" id="KW-1185">Reference proteome</keyword>
<dbReference type="RefSeq" id="WP_380519214.1">
    <property type="nucleotide sequence ID" value="NZ_JBHEZX010000030.1"/>
</dbReference>
<dbReference type="Pfam" id="PF13407">
    <property type="entry name" value="Peripla_BP_4"/>
    <property type="match status" value="1"/>
</dbReference>
<sequence>MNTSLRRTVVATAAISMALGMAACGKAGSSSSSSSASASSSAGGSQVIGLLLPETTTTRYEQFDKPLIEAKIKALAPSAVVKYYNANGQAATQAQQVTTAINQGAKVLIIDAVDSAQIKSSVQAAKDKGIKVVAYDRLASGPVSAYVSFDNEAVGKLQGQGLLDALGSKATPTAKIVEIDGDSADPNAADFKKGFTEAIAGKLTVGYDASGLWKPDVAAQKATAGIAAVGAKNIVGFYSANDGMAVGIISSMKTAGLEKLPIGGQDAQLDAVQRIIAGTQAYTIYKAYAPEADAAGTLAVDLLNGTDISSVATATKTNASGDSVPSQLLTPVLITKANVESTIVADKFYTVAQICTADFAAACTAAGIK</sequence>
<feature type="domain" description="Periplasmic binding protein" evidence="4">
    <location>
        <begin position="48"/>
        <end position="306"/>
    </location>
</feature>
<evidence type="ECO:0000313" key="5">
    <source>
        <dbReference type="EMBL" id="MFC1414884.1"/>
    </source>
</evidence>
<dbReference type="PROSITE" id="PS51257">
    <property type="entry name" value="PROKAR_LIPOPROTEIN"/>
    <property type="match status" value="1"/>
</dbReference>
<evidence type="ECO:0000259" key="4">
    <source>
        <dbReference type="Pfam" id="PF13407"/>
    </source>
</evidence>
<comment type="caution">
    <text evidence="5">The sequence shown here is derived from an EMBL/GenBank/DDBJ whole genome shotgun (WGS) entry which is preliminary data.</text>
</comment>
<evidence type="ECO:0000256" key="2">
    <source>
        <dbReference type="ARBA" id="ARBA00022729"/>
    </source>
</evidence>
<dbReference type="EMBL" id="JBHEZY010000014">
    <property type="protein sequence ID" value="MFC1434751.1"/>
    <property type="molecule type" value="Genomic_DNA"/>
</dbReference>
<keyword evidence="2 3" id="KW-0732">Signal</keyword>
<dbReference type="EMBL" id="JBHEZX010000030">
    <property type="protein sequence ID" value="MFC1414884.1"/>
    <property type="molecule type" value="Genomic_DNA"/>
</dbReference>
<protein>
    <submittedName>
        <fullName evidence="5">Substrate-binding domain-containing protein</fullName>
    </submittedName>
</protein>
<evidence type="ECO:0000313" key="7">
    <source>
        <dbReference type="Proteomes" id="UP001592530"/>
    </source>
</evidence>
<dbReference type="Gene3D" id="3.40.50.2300">
    <property type="match status" value="2"/>
</dbReference>
<dbReference type="PANTHER" id="PTHR30036">
    <property type="entry name" value="D-XYLOSE-BINDING PERIPLASMIC PROTEIN"/>
    <property type="match status" value="1"/>
</dbReference>
<dbReference type="Proteomes" id="UP001592582">
    <property type="component" value="Unassembled WGS sequence"/>
</dbReference>
<feature type="signal peptide" evidence="3">
    <location>
        <begin position="1"/>
        <end position="22"/>
    </location>
</feature>
<dbReference type="PANTHER" id="PTHR30036:SF1">
    <property type="entry name" value="D-XYLOSE-BINDING PERIPLASMIC PROTEIN"/>
    <property type="match status" value="1"/>
</dbReference>
<evidence type="ECO:0000313" key="6">
    <source>
        <dbReference type="EMBL" id="MFC1434751.1"/>
    </source>
</evidence>
<organism evidence="5 8">
    <name type="scientific">Streptacidiphilus alkalitolerans</name>
    <dbReference type="NCBI Taxonomy" id="3342712"/>
    <lineage>
        <taxon>Bacteria</taxon>
        <taxon>Bacillati</taxon>
        <taxon>Actinomycetota</taxon>
        <taxon>Actinomycetes</taxon>
        <taxon>Kitasatosporales</taxon>
        <taxon>Streptomycetaceae</taxon>
        <taxon>Streptacidiphilus</taxon>
    </lineage>
</organism>
<dbReference type="InterPro" id="IPR028082">
    <property type="entry name" value="Peripla_BP_I"/>
</dbReference>
<proteinExistence type="predicted"/>
<name>A0ABV6VMB0_9ACTN</name>